<reference evidence="1 2" key="1">
    <citation type="submission" date="2021-06" db="EMBL/GenBank/DDBJ databases">
        <title>Caerostris extrusa draft genome.</title>
        <authorList>
            <person name="Kono N."/>
            <person name="Arakawa K."/>
        </authorList>
    </citation>
    <scope>NUCLEOTIDE SEQUENCE [LARGE SCALE GENOMIC DNA]</scope>
</reference>
<sequence>MFLPPVITPLMRRMPQRDLFVSTLGWNEKVPRRNWEDEENDKAGTDILKQRSFTKLSATSSAYDRTTCSLLLSRVAEVERKGNMVFLAQLSVCEYFLGKFGTVWNKTSRKVSYITKTLEDIEMVLLHKAVNRIVNIFEQSPDN</sequence>
<evidence type="ECO:0000313" key="1">
    <source>
        <dbReference type="EMBL" id="GIY98679.1"/>
    </source>
</evidence>
<keyword evidence="2" id="KW-1185">Reference proteome</keyword>
<proteinExistence type="predicted"/>
<comment type="caution">
    <text evidence="1">The sequence shown here is derived from an EMBL/GenBank/DDBJ whole genome shotgun (WGS) entry which is preliminary data.</text>
</comment>
<gene>
    <name evidence="1" type="ORF">CEXT_437061</name>
</gene>
<dbReference type="EMBL" id="BPLR01000950">
    <property type="protein sequence ID" value="GIY98679.1"/>
    <property type="molecule type" value="Genomic_DNA"/>
</dbReference>
<name>A0AAV4XV97_CAEEX</name>
<dbReference type="Proteomes" id="UP001054945">
    <property type="component" value="Unassembled WGS sequence"/>
</dbReference>
<protein>
    <submittedName>
        <fullName evidence="1">Uncharacterized protein</fullName>
    </submittedName>
</protein>
<accession>A0AAV4XV97</accession>
<organism evidence="1 2">
    <name type="scientific">Caerostris extrusa</name>
    <name type="common">Bark spider</name>
    <name type="synonym">Caerostris bankana</name>
    <dbReference type="NCBI Taxonomy" id="172846"/>
    <lineage>
        <taxon>Eukaryota</taxon>
        <taxon>Metazoa</taxon>
        <taxon>Ecdysozoa</taxon>
        <taxon>Arthropoda</taxon>
        <taxon>Chelicerata</taxon>
        <taxon>Arachnida</taxon>
        <taxon>Araneae</taxon>
        <taxon>Araneomorphae</taxon>
        <taxon>Entelegynae</taxon>
        <taxon>Araneoidea</taxon>
        <taxon>Araneidae</taxon>
        <taxon>Caerostris</taxon>
    </lineage>
</organism>
<evidence type="ECO:0000313" key="2">
    <source>
        <dbReference type="Proteomes" id="UP001054945"/>
    </source>
</evidence>
<dbReference type="AlphaFoldDB" id="A0AAV4XV97"/>